<dbReference type="InterPro" id="IPR050054">
    <property type="entry name" value="UPRTase/APRTase"/>
</dbReference>
<evidence type="ECO:0000313" key="13">
    <source>
        <dbReference type="EMBL" id="CAB5011422.1"/>
    </source>
</evidence>
<accession>A0A6J6BSB8</accession>
<evidence type="ECO:0000256" key="7">
    <source>
        <dbReference type="ARBA" id="ARBA00022490"/>
    </source>
</evidence>
<evidence type="ECO:0000256" key="5">
    <source>
        <dbReference type="ARBA" id="ARBA00008391"/>
    </source>
</evidence>
<evidence type="ECO:0000259" key="11">
    <source>
        <dbReference type="Pfam" id="PF00156"/>
    </source>
</evidence>
<evidence type="ECO:0000256" key="4">
    <source>
        <dbReference type="ARBA" id="ARBA00004659"/>
    </source>
</evidence>
<dbReference type="AlphaFoldDB" id="A0A6J6BSB8"/>
<keyword evidence="8" id="KW-0328">Glycosyltransferase</keyword>
<dbReference type="InterPro" id="IPR005764">
    <property type="entry name" value="Ade_phspho_trans"/>
</dbReference>
<comment type="catalytic activity">
    <reaction evidence="1">
        <text>AMP + diphosphate = 5-phospho-alpha-D-ribose 1-diphosphate + adenine</text>
        <dbReference type="Rhea" id="RHEA:16609"/>
        <dbReference type="ChEBI" id="CHEBI:16708"/>
        <dbReference type="ChEBI" id="CHEBI:33019"/>
        <dbReference type="ChEBI" id="CHEBI:58017"/>
        <dbReference type="ChEBI" id="CHEBI:456215"/>
        <dbReference type="EC" id="2.4.2.7"/>
    </reaction>
</comment>
<dbReference type="EC" id="2.4.2.7" evidence="6"/>
<dbReference type="NCBIfam" id="NF002636">
    <property type="entry name" value="PRK02304.1-5"/>
    <property type="match status" value="1"/>
</dbReference>
<dbReference type="EMBL" id="CAFBPH010000073">
    <property type="protein sequence ID" value="CAB5011422.1"/>
    <property type="molecule type" value="Genomic_DNA"/>
</dbReference>
<name>A0A6J6BSB8_9ZZZZ</name>
<dbReference type="Pfam" id="PF00156">
    <property type="entry name" value="Pribosyltran"/>
    <property type="match status" value="1"/>
</dbReference>
<evidence type="ECO:0000256" key="6">
    <source>
        <dbReference type="ARBA" id="ARBA00011893"/>
    </source>
</evidence>
<dbReference type="HAMAP" id="MF_00004">
    <property type="entry name" value="Aden_phosphoribosyltr"/>
    <property type="match status" value="1"/>
</dbReference>
<evidence type="ECO:0000256" key="8">
    <source>
        <dbReference type="ARBA" id="ARBA00022676"/>
    </source>
</evidence>
<dbReference type="NCBIfam" id="TIGR01090">
    <property type="entry name" value="apt"/>
    <property type="match status" value="1"/>
</dbReference>
<evidence type="ECO:0000256" key="9">
    <source>
        <dbReference type="ARBA" id="ARBA00022679"/>
    </source>
</evidence>
<dbReference type="NCBIfam" id="NF002634">
    <property type="entry name" value="PRK02304.1-3"/>
    <property type="match status" value="1"/>
</dbReference>
<dbReference type="InterPro" id="IPR000836">
    <property type="entry name" value="PRTase_dom"/>
</dbReference>
<dbReference type="GO" id="GO:0002055">
    <property type="term" value="F:adenine binding"/>
    <property type="evidence" value="ECO:0007669"/>
    <property type="project" value="TreeGrafter"/>
</dbReference>
<evidence type="ECO:0000256" key="3">
    <source>
        <dbReference type="ARBA" id="ARBA00004496"/>
    </source>
</evidence>
<sequence>MSIEKALDLIRTIPDYPKPGVLFKDITPMLADGQALHEITKALAVFASPTACIAGIEARGFIFASTIASHLQRGFVPIRKSGKLPYTTHAQSYALEYGEATIEIHIDAIAPGQEVLLVDDVLATGGTMCAAIELIAACGGIVTGIATVIEISSLGGRERISSLYPHIAIHSLMSS</sequence>
<dbReference type="SUPFAM" id="SSF53271">
    <property type="entry name" value="PRTase-like"/>
    <property type="match status" value="1"/>
</dbReference>
<dbReference type="GO" id="GO:0005737">
    <property type="term" value="C:cytoplasm"/>
    <property type="evidence" value="ECO:0007669"/>
    <property type="project" value="UniProtKB-SubCell"/>
</dbReference>
<dbReference type="PANTHER" id="PTHR32315:SF3">
    <property type="entry name" value="ADENINE PHOSPHORIBOSYLTRANSFERASE"/>
    <property type="match status" value="1"/>
</dbReference>
<organism evidence="12">
    <name type="scientific">freshwater metagenome</name>
    <dbReference type="NCBI Taxonomy" id="449393"/>
    <lineage>
        <taxon>unclassified sequences</taxon>
        <taxon>metagenomes</taxon>
        <taxon>ecological metagenomes</taxon>
    </lineage>
</organism>
<dbReference type="GO" id="GO:0003999">
    <property type="term" value="F:adenine phosphoribosyltransferase activity"/>
    <property type="evidence" value="ECO:0007669"/>
    <property type="project" value="UniProtKB-EC"/>
</dbReference>
<dbReference type="UniPathway" id="UPA00588">
    <property type="reaction ID" value="UER00646"/>
</dbReference>
<keyword evidence="7" id="KW-0963">Cytoplasm</keyword>
<keyword evidence="10" id="KW-0660">Purine salvage</keyword>
<dbReference type="EMBL" id="CAEZSM010000048">
    <property type="protein sequence ID" value="CAB4541886.1"/>
    <property type="molecule type" value="Genomic_DNA"/>
</dbReference>
<comment type="function">
    <text evidence="2">Catalyzes a salvage reaction resulting in the formation of AMP, that is energically less costly than de novo synthesis.</text>
</comment>
<proteinExistence type="inferred from homology"/>
<evidence type="ECO:0000313" key="12">
    <source>
        <dbReference type="EMBL" id="CAB4541886.1"/>
    </source>
</evidence>
<comment type="subcellular location">
    <subcellularLocation>
        <location evidence="3">Cytoplasm</location>
    </subcellularLocation>
</comment>
<dbReference type="GO" id="GO:0006168">
    <property type="term" value="P:adenine salvage"/>
    <property type="evidence" value="ECO:0007669"/>
    <property type="project" value="InterPro"/>
</dbReference>
<keyword evidence="9" id="KW-0808">Transferase</keyword>
<feature type="domain" description="Phosphoribosyltransferase" evidence="11">
    <location>
        <begin position="52"/>
        <end position="150"/>
    </location>
</feature>
<dbReference type="InterPro" id="IPR029057">
    <property type="entry name" value="PRTase-like"/>
</dbReference>
<dbReference type="GO" id="GO:0044209">
    <property type="term" value="P:AMP salvage"/>
    <property type="evidence" value="ECO:0007669"/>
    <property type="project" value="UniProtKB-UniPathway"/>
</dbReference>
<evidence type="ECO:0000256" key="2">
    <source>
        <dbReference type="ARBA" id="ARBA00003968"/>
    </source>
</evidence>
<comment type="pathway">
    <text evidence="4">Purine metabolism; AMP biosynthesis via salvage pathway; AMP from adenine: step 1/1.</text>
</comment>
<dbReference type="CDD" id="cd06223">
    <property type="entry name" value="PRTases_typeI"/>
    <property type="match status" value="1"/>
</dbReference>
<reference evidence="12" key="1">
    <citation type="submission" date="2020-05" db="EMBL/GenBank/DDBJ databases">
        <authorList>
            <person name="Chiriac C."/>
            <person name="Salcher M."/>
            <person name="Ghai R."/>
            <person name="Kavagutti S V."/>
        </authorList>
    </citation>
    <scope>NUCLEOTIDE SEQUENCE</scope>
</reference>
<evidence type="ECO:0000256" key="10">
    <source>
        <dbReference type="ARBA" id="ARBA00022726"/>
    </source>
</evidence>
<dbReference type="Gene3D" id="3.40.50.2020">
    <property type="match status" value="1"/>
</dbReference>
<dbReference type="FunFam" id="3.40.50.2020:FF:000021">
    <property type="entry name" value="Adenine phosphoribosyltransferase"/>
    <property type="match status" value="1"/>
</dbReference>
<dbReference type="PANTHER" id="PTHR32315">
    <property type="entry name" value="ADENINE PHOSPHORIBOSYLTRANSFERASE"/>
    <property type="match status" value="1"/>
</dbReference>
<protein>
    <recommendedName>
        <fullName evidence="6">adenine phosphoribosyltransferase</fullName>
        <ecNumber evidence="6">2.4.2.7</ecNumber>
    </recommendedName>
</protein>
<dbReference type="GO" id="GO:0016208">
    <property type="term" value="F:AMP binding"/>
    <property type="evidence" value="ECO:0007669"/>
    <property type="project" value="TreeGrafter"/>
</dbReference>
<comment type="similarity">
    <text evidence="5">Belongs to the purine/pyrimidine phosphoribosyltransferase family.</text>
</comment>
<gene>
    <name evidence="12" type="ORF">UFOPK1438_00511</name>
    <name evidence="13" type="ORF">UFOPK4087_00462</name>
</gene>
<evidence type="ECO:0000256" key="1">
    <source>
        <dbReference type="ARBA" id="ARBA00000868"/>
    </source>
</evidence>
<dbReference type="GO" id="GO:0006166">
    <property type="term" value="P:purine ribonucleoside salvage"/>
    <property type="evidence" value="ECO:0007669"/>
    <property type="project" value="UniProtKB-KW"/>
</dbReference>